<evidence type="ECO:0000313" key="8">
    <source>
        <dbReference type="EMBL" id="CAH1787287.1"/>
    </source>
</evidence>
<dbReference type="InterPro" id="IPR000276">
    <property type="entry name" value="GPCR_Rhodpsn"/>
</dbReference>
<evidence type="ECO:0000313" key="9">
    <source>
        <dbReference type="Proteomes" id="UP000749559"/>
    </source>
</evidence>
<reference evidence="8" key="1">
    <citation type="submission" date="2022-03" db="EMBL/GenBank/DDBJ databases">
        <authorList>
            <person name="Martin C."/>
        </authorList>
    </citation>
    <scope>NUCLEOTIDE SEQUENCE</scope>
</reference>
<protein>
    <submittedName>
        <fullName evidence="8">Uncharacterized protein</fullName>
    </submittedName>
</protein>
<evidence type="ECO:0000256" key="7">
    <source>
        <dbReference type="ARBA" id="ARBA00023224"/>
    </source>
</evidence>
<keyword evidence="4" id="KW-0297">G-protein coupled receptor</keyword>
<evidence type="ECO:0000256" key="1">
    <source>
        <dbReference type="ARBA" id="ARBA00004141"/>
    </source>
</evidence>
<keyword evidence="3" id="KW-1133">Transmembrane helix</keyword>
<proteinExistence type="predicted"/>
<gene>
    <name evidence="8" type="ORF">OFUS_LOCUS13026</name>
</gene>
<keyword evidence="9" id="KW-1185">Reference proteome</keyword>
<evidence type="ECO:0000256" key="2">
    <source>
        <dbReference type="ARBA" id="ARBA00022692"/>
    </source>
</evidence>
<dbReference type="OrthoDB" id="9983318at2759"/>
<evidence type="ECO:0000256" key="4">
    <source>
        <dbReference type="ARBA" id="ARBA00023040"/>
    </source>
</evidence>
<keyword evidence="2" id="KW-0812">Transmembrane</keyword>
<accession>A0A8J1U085</accession>
<dbReference type="EMBL" id="CAIIXF020000006">
    <property type="protein sequence ID" value="CAH1787287.1"/>
    <property type="molecule type" value="Genomic_DNA"/>
</dbReference>
<dbReference type="Proteomes" id="UP000749559">
    <property type="component" value="Unassembled WGS sequence"/>
</dbReference>
<comment type="subcellular location">
    <subcellularLocation>
        <location evidence="1">Membrane</location>
        <topology evidence="1">Multi-pass membrane protein</topology>
    </subcellularLocation>
</comment>
<dbReference type="SUPFAM" id="SSF81321">
    <property type="entry name" value="Family A G protein-coupled receptor-like"/>
    <property type="match status" value="1"/>
</dbReference>
<dbReference type="AlphaFoldDB" id="A0A8J1U085"/>
<dbReference type="InterPro" id="IPR017452">
    <property type="entry name" value="GPCR_Rhodpsn_7TM"/>
</dbReference>
<dbReference type="PRINTS" id="PR00237">
    <property type="entry name" value="GPCRRHODOPSN"/>
</dbReference>
<keyword evidence="7" id="KW-0807">Transducer</keyword>
<evidence type="ECO:0000256" key="3">
    <source>
        <dbReference type="ARBA" id="ARBA00022989"/>
    </source>
</evidence>
<keyword evidence="5" id="KW-0472">Membrane</keyword>
<evidence type="ECO:0000256" key="6">
    <source>
        <dbReference type="ARBA" id="ARBA00023170"/>
    </source>
</evidence>
<sequence>MAVTDYIIVLCHGYLLLVIIGTMMNAVVIVVMTNKELRQFSVCIYILALSFIDILYLWFHYLRLWLEGNKIIVEISHGYCKFSQFFSATCTNISCCIMVAIALERLVSVTSALLRRKYFTHGKVKFITFCICFVIYCLDSYWLIYTHAIKDGDSWQCSIAKSPASHTIHTTCTYFIGYSPIAIVLCLNIAIFVRLQYQYRGLFVIRQQASLDQVTQLQQKNRRIIDRQLTIMLCSSSLMFIITTTPNAIYGIIHHANFNNQPSLIYNIVTFTAGLNYSVKFLIYLYFGRSFRLKFLDMSHLRSKKRSDCPHIESQNMEMARRDIVHPQVNSILTTRLVANGIESSVLPS</sequence>
<dbReference type="Gene3D" id="1.20.1070.10">
    <property type="entry name" value="Rhodopsin 7-helix transmembrane proteins"/>
    <property type="match status" value="1"/>
</dbReference>
<organism evidence="8 9">
    <name type="scientific">Owenia fusiformis</name>
    <name type="common">Polychaete worm</name>
    <dbReference type="NCBI Taxonomy" id="6347"/>
    <lineage>
        <taxon>Eukaryota</taxon>
        <taxon>Metazoa</taxon>
        <taxon>Spiralia</taxon>
        <taxon>Lophotrochozoa</taxon>
        <taxon>Annelida</taxon>
        <taxon>Polychaeta</taxon>
        <taxon>Sedentaria</taxon>
        <taxon>Canalipalpata</taxon>
        <taxon>Sabellida</taxon>
        <taxon>Oweniida</taxon>
        <taxon>Oweniidae</taxon>
        <taxon>Owenia</taxon>
    </lineage>
</organism>
<dbReference type="PROSITE" id="PS50262">
    <property type="entry name" value="G_PROTEIN_RECEP_F1_2"/>
    <property type="match status" value="1"/>
</dbReference>
<dbReference type="Pfam" id="PF00001">
    <property type="entry name" value="7tm_1"/>
    <property type="match status" value="1"/>
</dbReference>
<dbReference type="GO" id="GO:0004930">
    <property type="term" value="F:G protein-coupled receptor activity"/>
    <property type="evidence" value="ECO:0007669"/>
    <property type="project" value="UniProtKB-KW"/>
</dbReference>
<dbReference type="PANTHER" id="PTHR24243:SF230">
    <property type="entry name" value="G-PROTEIN COUPLED RECEPTORS FAMILY 1 PROFILE DOMAIN-CONTAINING PROTEIN"/>
    <property type="match status" value="1"/>
</dbReference>
<keyword evidence="6" id="KW-0675">Receptor</keyword>
<evidence type="ECO:0000256" key="5">
    <source>
        <dbReference type="ARBA" id="ARBA00023136"/>
    </source>
</evidence>
<dbReference type="GO" id="GO:0005886">
    <property type="term" value="C:plasma membrane"/>
    <property type="evidence" value="ECO:0007669"/>
    <property type="project" value="TreeGrafter"/>
</dbReference>
<name>A0A8J1U085_OWEFU</name>
<dbReference type="PANTHER" id="PTHR24243">
    <property type="entry name" value="G-PROTEIN COUPLED RECEPTOR"/>
    <property type="match status" value="1"/>
</dbReference>
<comment type="caution">
    <text evidence="8">The sequence shown here is derived from an EMBL/GenBank/DDBJ whole genome shotgun (WGS) entry which is preliminary data.</text>
</comment>